<reference evidence="2 3" key="2">
    <citation type="journal article" date="2016" name="Int. J. Syst. Evol. Microbiol.">
        <title>Flavisolibacter tropicus sp. nov., isolated from tropical soil.</title>
        <authorList>
            <person name="Lee J.J."/>
            <person name="Kang M.S."/>
            <person name="Kim G.S."/>
            <person name="Lee C.S."/>
            <person name="Lim S."/>
            <person name="Lee J."/>
            <person name="Roh S.H."/>
            <person name="Kang H."/>
            <person name="Ha J.M."/>
            <person name="Bae S."/>
            <person name="Jung H.Y."/>
            <person name="Kim M.K."/>
        </authorList>
    </citation>
    <scope>NUCLEOTIDE SEQUENCE [LARGE SCALE GENOMIC DNA]</scope>
    <source>
        <strain evidence="2 3">LCS9</strain>
    </source>
</reference>
<evidence type="ECO:0000256" key="1">
    <source>
        <dbReference type="SAM" id="SignalP"/>
    </source>
</evidence>
<dbReference type="STRING" id="1492898.SY85_00535"/>
<dbReference type="KEGG" id="fla:SY85_00535"/>
<dbReference type="PATRIC" id="fig|1492898.3.peg.117"/>
<feature type="chain" id="PRO_5008000974" description="Outer membrane protein beta-barrel domain-containing protein" evidence="1">
    <location>
        <begin position="21"/>
        <end position="364"/>
    </location>
</feature>
<gene>
    <name evidence="2" type="ORF">SY85_00535</name>
</gene>
<keyword evidence="3" id="KW-1185">Reference proteome</keyword>
<sequence>MKWSARLVFFFMLIITQVVVVKALAQQATQKYYNAKNQHYYSKKHQAYYDSLMKMNYDRVFPILGDKVYKKGFDIPFPIGVMINNFWGNQDMALSNLKIGVRTPDTTLGPADMSEVIVFSKVNAKVYNINTRVDVWVLPFLNVYGLLAYLPYASTEVNLAEPVELSSKPEQSGWTWGLGLMGAGGLGPVWIQADYNFTWSDMQLLTNKVFTQILGFRVGHVIKSKVDPQKNFSIWVGAMGIFLNNETKGEVSLSEALPDVPQEKIDEIKQSYSSWYEKLSPTGKKVADEIVQRLQDRLDGRPKGETYILYEMDKAPKSKWAGVIGAQYQFNKRWQLRAESNCIGKDRFSVLLSINYRFLGFKKR</sequence>
<reference evidence="3" key="1">
    <citation type="submission" date="2015-01" db="EMBL/GenBank/DDBJ databases">
        <title>Flavisolibacter sp./LCS9/ whole genome sequencing.</title>
        <authorList>
            <person name="Kim M.K."/>
            <person name="Srinivasan S."/>
            <person name="Lee J.-J."/>
        </authorList>
    </citation>
    <scope>NUCLEOTIDE SEQUENCE [LARGE SCALE GENOMIC DNA]</scope>
    <source>
        <strain evidence="3">LCS9</strain>
    </source>
</reference>
<dbReference type="AlphaFoldDB" id="A0A172TQ87"/>
<dbReference type="EMBL" id="CP011390">
    <property type="protein sequence ID" value="ANE49215.1"/>
    <property type="molecule type" value="Genomic_DNA"/>
</dbReference>
<dbReference type="RefSeq" id="WP_066401285.1">
    <property type="nucleotide sequence ID" value="NZ_CP011390.1"/>
</dbReference>
<feature type="signal peptide" evidence="1">
    <location>
        <begin position="1"/>
        <end position="20"/>
    </location>
</feature>
<accession>A0A172TQ87</accession>
<dbReference type="Proteomes" id="UP000077177">
    <property type="component" value="Chromosome"/>
</dbReference>
<dbReference type="OrthoDB" id="7593840at2"/>
<evidence type="ECO:0008006" key="4">
    <source>
        <dbReference type="Google" id="ProtNLM"/>
    </source>
</evidence>
<evidence type="ECO:0000313" key="2">
    <source>
        <dbReference type="EMBL" id="ANE49215.1"/>
    </source>
</evidence>
<name>A0A172TQ87_9BACT</name>
<proteinExistence type="predicted"/>
<organism evidence="2 3">
    <name type="scientific">Flavisolibacter tropicus</name>
    <dbReference type="NCBI Taxonomy" id="1492898"/>
    <lineage>
        <taxon>Bacteria</taxon>
        <taxon>Pseudomonadati</taxon>
        <taxon>Bacteroidota</taxon>
        <taxon>Chitinophagia</taxon>
        <taxon>Chitinophagales</taxon>
        <taxon>Chitinophagaceae</taxon>
        <taxon>Flavisolibacter</taxon>
    </lineage>
</organism>
<protein>
    <recommendedName>
        <fullName evidence="4">Outer membrane protein beta-barrel domain-containing protein</fullName>
    </recommendedName>
</protein>
<evidence type="ECO:0000313" key="3">
    <source>
        <dbReference type="Proteomes" id="UP000077177"/>
    </source>
</evidence>
<keyword evidence="1" id="KW-0732">Signal</keyword>